<feature type="transmembrane region" description="Helical" evidence="1">
    <location>
        <begin position="23"/>
        <end position="42"/>
    </location>
</feature>
<feature type="transmembrane region" description="Helical" evidence="1">
    <location>
        <begin position="129"/>
        <end position="149"/>
    </location>
</feature>
<dbReference type="RefSeq" id="YP_009257646.1">
    <property type="nucleotide sequence ID" value="NC_030339.1"/>
</dbReference>
<organism evidence="2">
    <name type="scientific">Aglaiogyrodactylus forficulatus</name>
    <dbReference type="NCBI Taxonomy" id="1853073"/>
    <lineage>
        <taxon>Eukaryota</taxon>
        <taxon>Metazoa</taxon>
        <taxon>Spiralia</taxon>
        <taxon>Lophotrochozoa</taxon>
        <taxon>Platyhelminthes</taxon>
        <taxon>Monogenea</taxon>
        <taxon>Monopisthocotylea</taxon>
        <taxon>Gyrodactylidea</taxon>
        <taxon>Oogyrodactylidae</taxon>
        <taxon>Aglaiogyrodactylus</taxon>
    </lineage>
</organism>
<evidence type="ECO:0000256" key="1">
    <source>
        <dbReference type="SAM" id="Phobius"/>
    </source>
</evidence>
<feature type="transmembrane region" description="Helical" evidence="1">
    <location>
        <begin position="48"/>
        <end position="69"/>
    </location>
</feature>
<sequence>MLELLGILGCFFLSLCGLPNNPFFYNLYLCFFCLICGAIIYFNTSNFWFFFLICLVYIGGVYILFLYIARYSSIINYSWSKSVKGFLILINSYIFFTLVSNSYSMNSANATSYYHGTLENIIYWGGESFYLFFCVFIISSFWVVGAMVIQKNKLIR</sequence>
<protein>
    <submittedName>
        <fullName evidence="2">NADH dehydrogenase subunit 6</fullName>
    </submittedName>
</protein>
<dbReference type="GeneID" id="27983328"/>
<dbReference type="AlphaFoldDB" id="A0A173G4T7"/>
<dbReference type="EMBL" id="KU679421">
    <property type="protein sequence ID" value="ANH20409.1"/>
    <property type="molecule type" value="Genomic_DNA"/>
</dbReference>
<name>A0A173G4T7_9PLAT</name>
<geneLocation type="mitochondrion" evidence="2"/>
<dbReference type="CTD" id="4541"/>
<proteinExistence type="predicted"/>
<feature type="transmembrane region" description="Helical" evidence="1">
    <location>
        <begin position="81"/>
        <end position="99"/>
    </location>
</feature>
<reference evidence="2" key="2">
    <citation type="journal article" date="2021" name="Zool. Scr.">
        <title>Phylogenetic status and historical origins of the oviparous and viviparous gyrodactylids (Monogenoidea, Gyrodactylidea).</title>
        <authorList>
            <person name="Boeger W.A."/>
            <person name="Kritsky D.C."/>
            <person name="Patella L."/>
            <person name="Bueno-Silva M."/>
        </authorList>
    </citation>
    <scope>NUCLEOTIDE SEQUENCE</scope>
</reference>
<keyword evidence="2" id="KW-0496">Mitochondrion</keyword>
<accession>A0A173G4T7</accession>
<keyword evidence="1" id="KW-0812">Transmembrane</keyword>
<keyword evidence="1" id="KW-0472">Membrane</keyword>
<keyword evidence="1" id="KW-1133">Transmembrane helix</keyword>
<reference evidence="2" key="1">
    <citation type="journal article" date="2016" name="Parasit. Vectors">
        <title>The mitochondrial genome of the egg-laying flatworm Aglaiogyrodactylus forficulatus (Platyhelminthes: Monogenoidea).</title>
        <authorList>
            <person name="Bachmann L."/>
            <person name="Fromm B."/>
            <person name="Patella de Azambuja L."/>
            <person name="Boeger W.A."/>
        </authorList>
    </citation>
    <scope>NUCLEOTIDE SEQUENCE</scope>
</reference>
<evidence type="ECO:0000313" key="2">
    <source>
        <dbReference type="EMBL" id="ANH20409.1"/>
    </source>
</evidence>
<gene>
    <name evidence="2" type="primary">ND6</name>
</gene>